<reference evidence="2" key="1">
    <citation type="submission" date="2021-06" db="EMBL/GenBank/DDBJ databases">
        <authorList>
            <person name="Hodson N. C."/>
            <person name="Mongue J. A."/>
            <person name="Jaron S. K."/>
        </authorList>
    </citation>
    <scope>NUCLEOTIDE SEQUENCE</scope>
</reference>
<protein>
    <submittedName>
        <fullName evidence="2">Uncharacterized protein</fullName>
    </submittedName>
</protein>
<evidence type="ECO:0000313" key="2">
    <source>
        <dbReference type="EMBL" id="CAG7826025.1"/>
    </source>
</evidence>
<dbReference type="EMBL" id="CAJVCH010538314">
    <property type="protein sequence ID" value="CAG7826025.1"/>
    <property type="molecule type" value="Genomic_DNA"/>
</dbReference>
<feature type="transmembrane region" description="Helical" evidence="1">
    <location>
        <begin position="26"/>
        <end position="48"/>
    </location>
</feature>
<keyword evidence="1" id="KW-0472">Membrane</keyword>
<keyword evidence="3" id="KW-1185">Reference proteome</keyword>
<dbReference type="Proteomes" id="UP000708208">
    <property type="component" value="Unassembled WGS sequence"/>
</dbReference>
<evidence type="ECO:0000313" key="3">
    <source>
        <dbReference type="Proteomes" id="UP000708208"/>
    </source>
</evidence>
<evidence type="ECO:0000256" key="1">
    <source>
        <dbReference type="SAM" id="Phobius"/>
    </source>
</evidence>
<proteinExistence type="predicted"/>
<sequence>MDFLNQMRVLCDHLNQNDFLRIRKRIIWILKMLLPPTVIIYGFTLILVPDPNRKEQVYYNGTKPQSVFLIQNLGSIRQACCALS</sequence>
<gene>
    <name evidence="2" type="ORF">AFUS01_LOCUS36096</name>
</gene>
<keyword evidence="1" id="KW-1133">Transmembrane helix</keyword>
<dbReference type="AlphaFoldDB" id="A0A8J2LP69"/>
<organism evidence="2 3">
    <name type="scientific">Allacma fusca</name>
    <dbReference type="NCBI Taxonomy" id="39272"/>
    <lineage>
        <taxon>Eukaryota</taxon>
        <taxon>Metazoa</taxon>
        <taxon>Ecdysozoa</taxon>
        <taxon>Arthropoda</taxon>
        <taxon>Hexapoda</taxon>
        <taxon>Collembola</taxon>
        <taxon>Symphypleona</taxon>
        <taxon>Sminthuridae</taxon>
        <taxon>Allacma</taxon>
    </lineage>
</organism>
<accession>A0A8J2LP69</accession>
<feature type="non-terminal residue" evidence="2">
    <location>
        <position position="1"/>
    </location>
</feature>
<comment type="caution">
    <text evidence="2">The sequence shown here is derived from an EMBL/GenBank/DDBJ whole genome shotgun (WGS) entry which is preliminary data.</text>
</comment>
<name>A0A8J2LP69_9HEXA</name>
<keyword evidence="1" id="KW-0812">Transmembrane</keyword>